<evidence type="ECO:0000256" key="2">
    <source>
        <dbReference type="ARBA" id="ARBA00022438"/>
    </source>
</evidence>
<evidence type="ECO:0000256" key="8">
    <source>
        <dbReference type="ARBA" id="ARBA00043962"/>
    </source>
</evidence>
<evidence type="ECO:0000256" key="9">
    <source>
        <dbReference type="RuleBase" id="RU361240"/>
    </source>
</evidence>
<keyword evidence="3 9" id="KW-0645">Protease</keyword>
<dbReference type="Pfam" id="PF04389">
    <property type="entry name" value="Peptidase_M28"/>
    <property type="match status" value="1"/>
</dbReference>
<dbReference type="GO" id="GO:0008235">
    <property type="term" value="F:metalloexopeptidase activity"/>
    <property type="evidence" value="ECO:0007669"/>
    <property type="project" value="InterPro"/>
</dbReference>
<dbReference type="SUPFAM" id="SSF53187">
    <property type="entry name" value="Zn-dependent exopeptidases"/>
    <property type="match status" value="1"/>
</dbReference>
<protein>
    <recommendedName>
        <fullName evidence="9">Peptide hydrolase</fullName>
        <ecNumber evidence="9">3.4.-.-</ecNumber>
    </recommendedName>
</protein>
<keyword evidence="7 9" id="KW-0862">Zinc</keyword>
<sequence length="472" mass="52950">MFWPKAYTWTRLTLVLVTLSAFQLTNASDSHAYDGQVILADSTPAETETATTTISSDLNNNEEQFDTLITYWPVESQAIYEQAFGPDSEWMFRDSDLRTHGLNAIRAVQFESASYDEEGAQETPQVQWMTEGEKLKLKAEGTSLLDVTENFLHPSSSLFPHTPSNTPTALTYPSTPRSRPLVLSIFPHISSAEQKSFMTTFTDPSLFYTRYYNSEWGRNSSIWLSKRIAGYVEELGGYAGEGKMKIEVVRWGHRWLQDSVVVRLTPFNASSTDPITVIGAHCDSINREDPFFAAPGADDDGSGTVTILESLRALLSAKYVPKSPLEFHFYAAEEGGLLGSLAIVAEYVKQGKVIKGMQQFDGVGWLNPTVPPRIGVILDHVDTALTDFQCMLIDEYLDIPYIKNHYPGRASSDHESWSRAGYKACHVMESAFKDVNQNMHTPNDTIYLRDYSFEHLERFTKLAIAFAVEMTS</sequence>
<evidence type="ECO:0000256" key="6">
    <source>
        <dbReference type="ARBA" id="ARBA00022801"/>
    </source>
</evidence>
<gene>
    <name evidence="11" type="ORF">K435DRAFT_785485</name>
</gene>
<reference evidence="11 12" key="1">
    <citation type="journal article" date="2019" name="Nat. Ecol. Evol.">
        <title>Megaphylogeny resolves global patterns of mushroom evolution.</title>
        <authorList>
            <person name="Varga T."/>
            <person name="Krizsan K."/>
            <person name="Foldi C."/>
            <person name="Dima B."/>
            <person name="Sanchez-Garcia M."/>
            <person name="Sanchez-Ramirez S."/>
            <person name="Szollosi G.J."/>
            <person name="Szarkandi J.G."/>
            <person name="Papp V."/>
            <person name="Albert L."/>
            <person name="Andreopoulos W."/>
            <person name="Angelini C."/>
            <person name="Antonin V."/>
            <person name="Barry K.W."/>
            <person name="Bougher N.L."/>
            <person name="Buchanan P."/>
            <person name="Buyck B."/>
            <person name="Bense V."/>
            <person name="Catcheside P."/>
            <person name="Chovatia M."/>
            <person name="Cooper J."/>
            <person name="Damon W."/>
            <person name="Desjardin D."/>
            <person name="Finy P."/>
            <person name="Geml J."/>
            <person name="Haridas S."/>
            <person name="Hughes K."/>
            <person name="Justo A."/>
            <person name="Karasinski D."/>
            <person name="Kautmanova I."/>
            <person name="Kiss B."/>
            <person name="Kocsube S."/>
            <person name="Kotiranta H."/>
            <person name="LaButti K.M."/>
            <person name="Lechner B.E."/>
            <person name="Liimatainen K."/>
            <person name="Lipzen A."/>
            <person name="Lukacs Z."/>
            <person name="Mihaltcheva S."/>
            <person name="Morgado L.N."/>
            <person name="Niskanen T."/>
            <person name="Noordeloos M.E."/>
            <person name="Ohm R.A."/>
            <person name="Ortiz-Santana B."/>
            <person name="Ovrebo C."/>
            <person name="Racz N."/>
            <person name="Riley R."/>
            <person name="Savchenko A."/>
            <person name="Shiryaev A."/>
            <person name="Soop K."/>
            <person name="Spirin V."/>
            <person name="Szebenyi C."/>
            <person name="Tomsovsky M."/>
            <person name="Tulloss R.E."/>
            <person name="Uehling J."/>
            <person name="Grigoriev I.V."/>
            <person name="Vagvolgyi C."/>
            <person name="Papp T."/>
            <person name="Martin F.M."/>
            <person name="Miettinen O."/>
            <person name="Hibbett D.S."/>
            <person name="Nagy L.G."/>
        </authorList>
    </citation>
    <scope>NUCLEOTIDE SEQUENCE [LARGE SCALE GENOMIC DNA]</scope>
    <source>
        <strain evidence="11 12">CBS 962.96</strain>
    </source>
</reference>
<dbReference type="GO" id="GO:0006508">
    <property type="term" value="P:proteolysis"/>
    <property type="evidence" value="ECO:0007669"/>
    <property type="project" value="UniProtKB-KW"/>
</dbReference>
<dbReference type="Gene3D" id="3.40.630.10">
    <property type="entry name" value="Zn peptidases"/>
    <property type="match status" value="1"/>
</dbReference>
<evidence type="ECO:0000256" key="4">
    <source>
        <dbReference type="ARBA" id="ARBA00022723"/>
    </source>
</evidence>
<organism evidence="11 12">
    <name type="scientific">Dendrothele bispora (strain CBS 962.96)</name>
    <dbReference type="NCBI Taxonomy" id="1314807"/>
    <lineage>
        <taxon>Eukaryota</taxon>
        <taxon>Fungi</taxon>
        <taxon>Dikarya</taxon>
        <taxon>Basidiomycota</taxon>
        <taxon>Agaricomycotina</taxon>
        <taxon>Agaricomycetes</taxon>
        <taxon>Agaricomycetidae</taxon>
        <taxon>Agaricales</taxon>
        <taxon>Agaricales incertae sedis</taxon>
        <taxon>Dendrothele</taxon>
    </lineage>
</organism>
<dbReference type="EC" id="3.4.-.-" evidence="9"/>
<name>A0A4S8KWI6_DENBC</name>
<dbReference type="PANTHER" id="PTHR12147:SF56">
    <property type="entry name" value="AMINOPEPTIDASE YDR415C-RELATED"/>
    <property type="match status" value="1"/>
</dbReference>
<dbReference type="OrthoDB" id="2214at2759"/>
<dbReference type="EMBL" id="ML179916">
    <property type="protein sequence ID" value="THU80316.1"/>
    <property type="molecule type" value="Genomic_DNA"/>
</dbReference>
<dbReference type="Proteomes" id="UP000297245">
    <property type="component" value="Unassembled WGS sequence"/>
</dbReference>
<evidence type="ECO:0000313" key="11">
    <source>
        <dbReference type="EMBL" id="THU80316.1"/>
    </source>
</evidence>
<dbReference type="InterPro" id="IPR045175">
    <property type="entry name" value="M28_fam"/>
</dbReference>
<evidence type="ECO:0000313" key="12">
    <source>
        <dbReference type="Proteomes" id="UP000297245"/>
    </source>
</evidence>
<evidence type="ECO:0000256" key="5">
    <source>
        <dbReference type="ARBA" id="ARBA00022729"/>
    </source>
</evidence>
<keyword evidence="6 9" id="KW-0378">Hydrolase</keyword>
<dbReference type="AlphaFoldDB" id="A0A4S8KWI6"/>
<evidence type="ECO:0000256" key="7">
    <source>
        <dbReference type="ARBA" id="ARBA00022833"/>
    </source>
</evidence>
<evidence type="ECO:0000259" key="10">
    <source>
        <dbReference type="Pfam" id="PF04389"/>
    </source>
</evidence>
<evidence type="ECO:0000256" key="1">
    <source>
        <dbReference type="ARBA" id="ARBA00001947"/>
    </source>
</evidence>
<feature type="chain" id="PRO_5021042554" description="Peptide hydrolase" evidence="9">
    <location>
        <begin position="28"/>
        <end position="472"/>
    </location>
</feature>
<dbReference type="GO" id="GO:0004177">
    <property type="term" value="F:aminopeptidase activity"/>
    <property type="evidence" value="ECO:0007669"/>
    <property type="project" value="UniProtKB-KW"/>
</dbReference>
<keyword evidence="4 9" id="KW-0479">Metal-binding</keyword>
<dbReference type="InterPro" id="IPR007484">
    <property type="entry name" value="Peptidase_M28"/>
</dbReference>
<evidence type="ECO:0000256" key="3">
    <source>
        <dbReference type="ARBA" id="ARBA00022670"/>
    </source>
</evidence>
<keyword evidence="2" id="KW-0031">Aminopeptidase</keyword>
<keyword evidence="5 9" id="KW-0732">Signal</keyword>
<comment type="cofactor">
    <cofactor evidence="1">
        <name>Zn(2+)</name>
        <dbReference type="ChEBI" id="CHEBI:29105"/>
    </cofactor>
</comment>
<keyword evidence="12" id="KW-1185">Reference proteome</keyword>
<dbReference type="PANTHER" id="PTHR12147">
    <property type="entry name" value="METALLOPEPTIDASE M28 FAMILY MEMBER"/>
    <property type="match status" value="1"/>
</dbReference>
<feature type="signal peptide" evidence="9">
    <location>
        <begin position="1"/>
        <end position="27"/>
    </location>
</feature>
<comment type="similarity">
    <text evidence="8">Belongs to the peptidase M28 family. M28E subfamily.</text>
</comment>
<dbReference type="GO" id="GO:0046872">
    <property type="term" value="F:metal ion binding"/>
    <property type="evidence" value="ECO:0007669"/>
    <property type="project" value="UniProtKB-KW"/>
</dbReference>
<feature type="domain" description="Peptidase M28" evidence="10">
    <location>
        <begin position="260"/>
        <end position="448"/>
    </location>
</feature>
<accession>A0A4S8KWI6</accession>
<proteinExistence type="inferred from homology"/>